<feature type="region of interest" description="Disordered" evidence="1">
    <location>
        <begin position="168"/>
        <end position="304"/>
    </location>
</feature>
<dbReference type="AlphaFoldDB" id="A0A7W9M440"/>
<evidence type="ECO:0000313" key="3">
    <source>
        <dbReference type="Proteomes" id="UP000552097"/>
    </source>
</evidence>
<feature type="compositionally biased region" description="Pro residues" evidence="1">
    <location>
        <begin position="231"/>
        <end position="254"/>
    </location>
</feature>
<feature type="compositionally biased region" description="Basic and acidic residues" evidence="1">
    <location>
        <begin position="11"/>
        <end position="20"/>
    </location>
</feature>
<feature type="compositionally biased region" description="Pro residues" evidence="1">
    <location>
        <begin position="388"/>
        <end position="398"/>
    </location>
</feature>
<name>A0A7W9M440_9PSEU</name>
<feature type="compositionally biased region" description="Low complexity" evidence="1">
    <location>
        <begin position="193"/>
        <end position="229"/>
    </location>
</feature>
<evidence type="ECO:0000313" key="2">
    <source>
        <dbReference type="EMBL" id="MBB5806710.1"/>
    </source>
</evidence>
<comment type="caution">
    <text evidence="2">The sequence shown here is derived from an EMBL/GenBank/DDBJ whole genome shotgun (WGS) entry which is preliminary data.</text>
</comment>
<feature type="compositionally biased region" description="Basic and acidic residues" evidence="1">
    <location>
        <begin position="346"/>
        <end position="360"/>
    </location>
</feature>
<proteinExistence type="predicted"/>
<accession>A0A7W9M440</accession>
<keyword evidence="3" id="KW-1185">Reference proteome</keyword>
<reference evidence="2 3" key="1">
    <citation type="submission" date="2020-08" db="EMBL/GenBank/DDBJ databases">
        <title>Sequencing the genomes of 1000 actinobacteria strains.</title>
        <authorList>
            <person name="Klenk H.-P."/>
        </authorList>
    </citation>
    <scope>NUCLEOTIDE SEQUENCE [LARGE SCALE GENOMIC DNA]</scope>
    <source>
        <strain evidence="2 3">DSM 45486</strain>
    </source>
</reference>
<protein>
    <submittedName>
        <fullName evidence="2">Uncharacterized protein</fullName>
    </submittedName>
</protein>
<organism evidence="2 3">
    <name type="scientific">Saccharothrix ecbatanensis</name>
    <dbReference type="NCBI Taxonomy" id="1105145"/>
    <lineage>
        <taxon>Bacteria</taxon>
        <taxon>Bacillati</taxon>
        <taxon>Actinomycetota</taxon>
        <taxon>Actinomycetes</taxon>
        <taxon>Pseudonocardiales</taxon>
        <taxon>Pseudonocardiaceae</taxon>
        <taxon>Saccharothrix</taxon>
    </lineage>
</organism>
<dbReference type="RefSeq" id="WP_184926503.1">
    <property type="nucleotide sequence ID" value="NZ_JACHMO010000001.1"/>
</dbReference>
<dbReference type="Proteomes" id="UP000552097">
    <property type="component" value="Unassembled WGS sequence"/>
</dbReference>
<feature type="compositionally biased region" description="Pro residues" evidence="1">
    <location>
        <begin position="183"/>
        <end position="192"/>
    </location>
</feature>
<gene>
    <name evidence="2" type="ORF">F4560_006478</name>
</gene>
<feature type="compositionally biased region" description="Low complexity" evidence="1">
    <location>
        <begin position="255"/>
        <end position="270"/>
    </location>
</feature>
<dbReference type="EMBL" id="JACHMO010000001">
    <property type="protein sequence ID" value="MBB5806710.1"/>
    <property type="molecule type" value="Genomic_DNA"/>
</dbReference>
<sequence length="398" mass="43155">MARVGGSDGESGERRGRERPAVTVLRSEADFTDPDLPRERRWLALFLLVHLVDEHGRLDSAYRRILRRAGRVPGHWAQGMSLGAVRADVMRWIGVHARADSVPPWDRIADLINDAVHPRRTLEVLATARCLHCLAAGAENDAELHRPEWLETGMDDIITTTIIGGPGWARKHGLPENDAETPVPEPRLPAPRPTTAEPTTAEPAAADPSASGPAVAKPAVAKPAVPDPGTAKPPAPIPPVPRPPASKPAAPKPAAPKSAAPKPAAPKSAAPKPPVPRPPASQRTKARRPKVQGGPQATESSERQAYQLLWTVVRVHREAQARITELEHQVEQLRRQNAQLSADVTSHPDDHRPAIPDQTRRTPQTKPVADRHLTIEDPAKPFTYPLPAELPEPSRMPG</sequence>
<evidence type="ECO:0000256" key="1">
    <source>
        <dbReference type="SAM" id="MobiDB-lite"/>
    </source>
</evidence>
<feature type="compositionally biased region" description="Basic and acidic residues" evidence="1">
    <location>
        <begin position="368"/>
        <end position="379"/>
    </location>
</feature>
<feature type="region of interest" description="Disordered" evidence="1">
    <location>
        <begin position="341"/>
        <end position="398"/>
    </location>
</feature>
<feature type="region of interest" description="Disordered" evidence="1">
    <location>
        <begin position="1"/>
        <end position="21"/>
    </location>
</feature>